<keyword evidence="2" id="KW-1185">Reference proteome</keyword>
<sequence>MTKQPMNRYDRFRALGQSGAAPDIDTLMGHLHEQVDFATTRLVDFALGLVDTHEGAGRIRHYLFHGGLIQRNYAALYFKRRQEMALLHEAVAQGKIDEIQAYLR</sequence>
<dbReference type="KEGG" id="pbf:CFX0092_A2650"/>
<dbReference type="RefSeq" id="WP_095043850.1">
    <property type="nucleotide sequence ID" value="NZ_LN890655.1"/>
</dbReference>
<evidence type="ECO:0000313" key="1">
    <source>
        <dbReference type="EMBL" id="CUS04528.2"/>
    </source>
</evidence>
<reference evidence="1" key="1">
    <citation type="submission" date="2016-01" db="EMBL/GenBank/DDBJ databases">
        <authorList>
            <person name="Mcilroy J.S."/>
            <person name="Karst M S."/>
            <person name="Albertsen M."/>
        </authorList>
    </citation>
    <scope>NUCLEOTIDE SEQUENCE</scope>
    <source>
        <strain evidence="1">Cfx-K</strain>
    </source>
</reference>
<protein>
    <submittedName>
        <fullName evidence="1">Transcriptional regulator, MarR family</fullName>
    </submittedName>
</protein>
<evidence type="ECO:0000313" key="2">
    <source>
        <dbReference type="Proteomes" id="UP000215027"/>
    </source>
</evidence>
<accession>A0A160T5Q2</accession>
<gene>
    <name evidence="1" type="ORF">CFX0092_A2650</name>
</gene>
<organism evidence="1 2">
    <name type="scientific">Candidatus Promineifilum breve</name>
    <dbReference type="NCBI Taxonomy" id="1806508"/>
    <lineage>
        <taxon>Bacteria</taxon>
        <taxon>Bacillati</taxon>
        <taxon>Chloroflexota</taxon>
        <taxon>Ardenticatenia</taxon>
        <taxon>Candidatus Promineifilales</taxon>
        <taxon>Candidatus Promineifilaceae</taxon>
        <taxon>Candidatus Promineifilum</taxon>
    </lineage>
</organism>
<dbReference type="AlphaFoldDB" id="A0A160T5Q2"/>
<name>A0A160T5Q2_9CHLR</name>
<dbReference type="Proteomes" id="UP000215027">
    <property type="component" value="Chromosome I"/>
</dbReference>
<proteinExistence type="predicted"/>
<dbReference type="OrthoDB" id="165560at2"/>
<dbReference type="EMBL" id="LN890655">
    <property type="protein sequence ID" value="CUS04528.2"/>
    <property type="molecule type" value="Genomic_DNA"/>
</dbReference>